<reference evidence="1 2" key="1">
    <citation type="submission" date="2023-10" db="EMBL/GenBank/DDBJ databases">
        <title>The complete genome sequence of Methanoculleus receptaculi DSM 18860.</title>
        <authorList>
            <person name="Lai S.-J."/>
            <person name="You Y.-T."/>
            <person name="Chen S.-C."/>
        </authorList>
    </citation>
    <scope>NUCLEOTIDE SEQUENCE [LARGE SCALE GENOMIC DNA]</scope>
    <source>
        <strain evidence="1 2">DSM 18860</strain>
    </source>
</reference>
<dbReference type="RefSeq" id="WP_318620464.1">
    <property type="nucleotide sequence ID" value="NZ_CP137642.1"/>
</dbReference>
<sequence>MVDVPYRWNSRRDVDEAVVVVMNTMDSEHEIGGWLMETLQDAINNSDPELVMHFFNELEKHRPEALRYFAKPEF</sequence>
<evidence type="ECO:0000313" key="2">
    <source>
        <dbReference type="Proteomes" id="UP001305652"/>
    </source>
</evidence>
<dbReference type="EMBL" id="CP137642">
    <property type="protein sequence ID" value="WOX56991.1"/>
    <property type="molecule type" value="Genomic_DNA"/>
</dbReference>
<protein>
    <submittedName>
        <fullName evidence="1">Uncharacterized protein</fullName>
    </submittedName>
</protein>
<dbReference type="AlphaFoldDB" id="A0AAX4FST5"/>
<keyword evidence="2" id="KW-1185">Reference proteome</keyword>
<evidence type="ECO:0000313" key="1">
    <source>
        <dbReference type="EMBL" id="WOX56991.1"/>
    </source>
</evidence>
<proteinExistence type="predicted"/>
<dbReference type="KEGG" id="mrc:R6Y96_06645"/>
<dbReference type="GeneID" id="85732820"/>
<gene>
    <name evidence="1" type="ORF">R6Y96_06645</name>
</gene>
<name>A0AAX4FST5_9EURY</name>
<dbReference type="Proteomes" id="UP001305652">
    <property type="component" value="Chromosome"/>
</dbReference>
<accession>A0AAX4FST5</accession>
<organism evidence="1 2">
    <name type="scientific">Methanoculleus receptaculi</name>
    <dbReference type="NCBI Taxonomy" id="394967"/>
    <lineage>
        <taxon>Archaea</taxon>
        <taxon>Methanobacteriati</taxon>
        <taxon>Methanobacteriota</taxon>
        <taxon>Stenosarchaea group</taxon>
        <taxon>Methanomicrobia</taxon>
        <taxon>Methanomicrobiales</taxon>
        <taxon>Methanomicrobiaceae</taxon>
        <taxon>Methanoculleus</taxon>
    </lineage>
</organism>